<proteinExistence type="predicted"/>
<dbReference type="AlphaFoldDB" id="A0A3A4NW24"/>
<dbReference type="Gene3D" id="1.10.3910.10">
    <property type="entry name" value="SP0561-like"/>
    <property type="match status" value="1"/>
</dbReference>
<dbReference type="Pfam" id="PF08984">
    <property type="entry name" value="DUF1858"/>
    <property type="match status" value="1"/>
</dbReference>
<dbReference type="InterPro" id="IPR038062">
    <property type="entry name" value="ScdA-like_N_sf"/>
</dbReference>
<protein>
    <submittedName>
        <fullName evidence="2">DUF1858 domain-containing protein</fullName>
    </submittedName>
</protein>
<dbReference type="SUPFAM" id="SSF140683">
    <property type="entry name" value="SP0561-like"/>
    <property type="match status" value="1"/>
</dbReference>
<accession>A0A3A4NW24</accession>
<dbReference type="EMBL" id="QZKU01000032">
    <property type="protein sequence ID" value="RJP24673.1"/>
    <property type="molecule type" value="Genomic_DNA"/>
</dbReference>
<comment type="caution">
    <text evidence="2">The sequence shown here is derived from an EMBL/GenBank/DDBJ whole genome shotgun (WGS) entry which is preliminary data.</text>
</comment>
<organism evidence="2 3">
    <name type="scientific">Abyssobacteria bacterium (strain SURF_5)</name>
    <dbReference type="NCBI Taxonomy" id="2093360"/>
    <lineage>
        <taxon>Bacteria</taxon>
        <taxon>Pseudomonadati</taxon>
        <taxon>Candidatus Hydrogenedentota</taxon>
        <taxon>Candidatus Abyssobacteria</taxon>
    </lineage>
</organism>
<gene>
    <name evidence="2" type="ORF">C4520_03745</name>
</gene>
<name>A0A3A4NW24_ABYX5</name>
<feature type="domain" description="DUF1858" evidence="1">
    <location>
        <begin position="9"/>
        <end position="59"/>
    </location>
</feature>
<dbReference type="Proteomes" id="UP000265882">
    <property type="component" value="Unassembled WGS sequence"/>
</dbReference>
<evidence type="ECO:0000259" key="1">
    <source>
        <dbReference type="Pfam" id="PF08984"/>
    </source>
</evidence>
<evidence type="ECO:0000313" key="2">
    <source>
        <dbReference type="EMBL" id="RJP24673.1"/>
    </source>
</evidence>
<evidence type="ECO:0000313" key="3">
    <source>
        <dbReference type="Proteomes" id="UP000265882"/>
    </source>
</evidence>
<sequence>MMEKKIDSGWLIGEVLQEFPETLPVFEKYFGETCITYPGAHLETIEFGSVMHSLDTDEVLSELNRCITDTKPE</sequence>
<reference evidence="2 3" key="1">
    <citation type="journal article" date="2017" name="ISME J.">
        <title>Energy and carbon metabolisms in a deep terrestrial subsurface fluid microbial community.</title>
        <authorList>
            <person name="Momper L."/>
            <person name="Jungbluth S.P."/>
            <person name="Lee M.D."/>
            <person name="Amend J.P."/>
        </authorList>
    </citation>
    <scope>NUCLEOTIDE SEQUENCE [LARGE SCALE GENOMIC DNA]</scope>
    <source>
        <strain evidence="2">SURF_5</strain>
    </source>
</reference>
<dbReference type="InterPro" id="IPR015077">
    <property type="entry name" value="DUF1858"/>
</dbReference>